<dbReference type="EMBL" id="MN738813">
    <property type="protein sequence ID" value="QHS84783.1"/>
    <property type="molecule type" value="Genomic_DNA"/>
</dbReference>
<evidence type="ECO:0000256" key="1">
    <source>
        <dbReference type="SAM" id="Phobius"/>
    </source>
</evidence>
<sequence length="153" mass="17178">MDKKLITFIIINLVIFFSLLYISYMVTLDTLKKNNKKPITLLNYINKGEIPSYKNLLIGLIFGLIFGFIDNFGLWLGIDILYKYLPGGTLTKAALGNTYSDVFGATAGTFIAEMAKNYFNYNEDNQPIWLNSVGIFLGCILGLLAGRLLTNRN</sequence>
<name>A0A6C0AZ63_9ZZZZ</name>
<organism evidence="2">
    <name type="scientific">viral metagenome</name>
    <dbReference type="NCBI Taxonomy" id="1070528"/>
    <lineage>
        <taxon>unclassified sequences</taxon>
        <taxon>metagenomes</taxon>
        <taxon>organismal metagenomes</taxon>
    </lineage>
</organism>
<feature type="transmembrane region" description="Helical" evidence="1">
    <location>
        <begin position="56"/>
        <end position="78"/>
    </location>
</feature>
<keyword evidence="1" id="KW-0472">Membrane</keyword>
<reference evidence="2" key="1">
    <citation type="journal article" date="2020" name="Nature">
        <title>Giant virus diversity and host interactions through global metagenomics.</title>
        <authorList>
            <person name="Schulz F."/>
            <person name="Roux S."/>
            <person name="Paez-Espino D."/>
            <person name="Jungbluth S."/>
            <person name="Walsh D.A."/>
            <person name="Denef V.J."/>
            <person name="McMahon K.D."/>
            <person name="Konstantinidis K.T."/>
            <person name="Eloe-Fadrosh E.A."/>
            <person name="Kyrpides N.C."/>
            <person name="Woyke T."/>
        </authorList>
    </citation>
    <scope>NUCLEOTIDE SEQUENCE</scope>
    <source>
        <strain evidence="2">GVMAG-S-ERX556022-25</strain>
    </source>
</reference>
<protein>
    <submittedName>
        <fullName evidence="2">Uncharacterized protein</fullName>
    </submittedName>
</protein>
<accession>A0A6C0AZ63</accession>
<evidence type="ECO:0000313" key="2">
    <source>
        <dbReference type="EMBL" id="QHS84783.1"/>
    </source>
</evidence>
<feature type="transmembrane region" description="Helical" evidence="1">
    <location>
        <begin position="6"/>
        <end position="27"/>
    </location>
</feature>
<proteinExistence type="predicted"/>
<keyword evidence="1" id="KW-1133">Transmembrane helix</keyword>
<keyword evidence="1" id="KW-0812">Transmembrane</keyword>
<dbReference type="AlphaFoldDB" id="A0A6C0AZ63"/>
<feature type="transmembrane region" description="Helical" evidence="1">
    <location>
        <begin position="128"/>
        <end position="149"/>
    </location>
</feature>